<keyword evidence="1" id="KW-0472">Membrane</keyword>
<feature type="transmembrane region" description="Helical" evidence="1">
    <location>
        <begin position="12"/>
        <end position="33"/>
    </location>
</feature>
<reference evidence="2" key="1">
    <citation type="journal article" date="2021" name="PeerJ">
        <title>Extensive microbial diversity within the chicken gut microbiome revealed by metagenomics and culture.</title>
        <authorList>
            <person name="Gilroy R."/>
            <person name="Ravi A."/>
            <person name="Getino M."/>
            <person name="Pursley I."/>
            <person name="Horton D.L."/>
            <person name="Alikhan N.F."/>
            <person name="Baker D."/>
            <person name="Gharbi K."/>
            <person name="Hall N."/>
            <person name="Watson M."/>
            <person name="Adriaenssens E.M."/>
            <person name="Foster-Nyarko E."/>
            <person name="Jarju S."/>
            <person name="Secka A."/>
            <person name="Antonio M."/>
            <person name="Oren A."/>
            <person name="Chaudhuri R.R."/>
            <person name="La Ragione R."/>
            <person name="Hildebrand F."/>
            <person name="Pallen M.J."/>
        </authorList>
    </citation>
    <scope>NUCLEOTIDE SEQUENCE</scope>
    <source>
        <strain evidence="2">CHK173-2145</strain>
    </source>
</reference>
<protein>
    <submittedName>
        <fullName evidence="2">Uncharacterized protein</fullName>
    </submittedName>
</protein>
<dbReference type="EMBL" id="DYXN01000045">
    <property type="protein sequence ID" value="HJE86561.1"/>
    <property type="molecule type" value="Genomic_DNA"/>
</dbReference>
<evidence type="ECO:0000313" key="3">
    <source>
        <dbReference type="Proteomes" id="UP000721920"/>
    </source>
</evidence>
<sequence length="116" mass="13023">MNVKAIKETQRWYGYFFMGLSVLALLVTLIMGVAPYQRALLLTTALTLLVYGLTYEAKITRNWWRSLLAVSGVVFVLDVGITLATSASLLTPLLSFLLPLIFLAILLGYLRRDIIR</sequence>
<evidence type="ECO:0000313" key="2">
    <source>
        <dbReference type="EMBL" id="HJE86561.1"/>
    </source>
</evidence>
<organism evidence="2 3">
    <name type="scientific">Levilactobacillus hammesii</name>
    <dbReference type="NCBI Taxonomy" id="267633"/>
    <lineage>
        <taxon>Bacteria</taxon>
        <taxon>Bacillati</taxon>
        <taxon>Bacillota</taxon>
        <taxon>Bacilli</taxon>
        <taxon>Lactobacillales</taxon>
        <taxon>Lactobacillaceae</taxon>
        <taxon>Levilactobacillus</taxon>
    </lineage>
</organism>
<name>A0A921JVV2_9LACO</name>
<feature type="transmembrane region" description="Helical" evidence="1">
    <location>
        <begin position="93"/>
        <end position="110"/>
    </location>
</feature>
<keyword evidence="1" id="KW-1133">Transmembrane helix</keyword>
<feature type="transmembrane region" description="Helical" evidence="1">
    <location>
        <begin position="67"/>
        <end position="87"/>
    </location>
</feature>
<keyword evidence="1" id="KW-0812">Transmembrane</keyword>
<accession>A0A921JVV2</accession>
<dbReference type="AlphaFoldDB" id="A0A921JVV2"/>
<proteinExistence type="predicted"/>
<evidence type="ECO:0000256" key="1">
    <source>
        <dbReference type="SAM" id="Phobius"/>
    </source>
</evidence>
<comment type="caution">
    <text evidence="2">The sequence shown here is derived from an EMBL/GenBank/DDBJ whole genome shotgun (WGS) entry which is preliminary data.</text>
</comment>
<reference evidence="2" key="2">
    <citation type="submission" date="2021-09" db="EMBL/GenBank/DDBJ databases">
        <authorList>
            <person name="Gilroy R."/>
        </authorList>
    </citation>
    <scope>NUCLEOTIDE SEQUENCE</scope>
    <source>
        <strain evidence="2">CHK173-2145</strain>
    </source>
</reference>
<dbReference type="Proteomes" id="UP000721920">
    <property type="component" value="Unassembled WGS sequence"/>
</dbReference>
<gene>
    <name evidence="2" type="ORF">K8U88_03140</name>
</gene>
<feature type="transmembrane region" description="Helical" evidence="1">
    <location>
        <begin position="39"/>
        <end position="55"/>
    </location>
</feature>